<protein>
    <submittedName>
        <fullName evidence="8">YitT family protein</fullName>
    </submittedName>
</protein>
<gene>
    <name evidence="8" type="ORF">D7Z54_19055</name>
</gene>
<keyword evidence="5 6" id="KW-0472">Membrane</keyword>
<dbReference type="PANTHER" id="PTHR33545:SF10">
    <property type="entry name" value="UPF0750 MEMBRANE PROTEIN YPJC"/>
    <property type="match status" value="1"/>
</dbReference>
<evidence type="ECO:0000256" key="5">
    <source>
        <dbReference type="ARBA" id="ARBA00023136"/>
    </source>
</evidence>
<keyword evidence="2" id="KW-1003">Cell membrane</keyword>
<evidence type="ECO:0000256" key="3">
    <source>
        <dbReference type="ARBA" id="ARBA00022692"/>
    </source>
</evidence>
<dbReference type="PIRSF" id="PIRSF006483">
    <property type="entry name" value="Membrane_protein_YitT"/>
    <property type="match status" value="1"/>
</dbReference>
<dbReference type="Pfam" id="PF10035">
    <property type="entry name" value="DUF2179"/>
    <property type="match status" value="1"/>
</dbReference>
<feature type="transmembrane region" description="Helical" evidence="6">
    <location>
        <begin position="47"/>
        <end position="72"/>
    </location>
</feature>
<feature type="transmembrane region" description="Helical" evidence="6">
    <location>
        <begin position="150"/>
        <end position="171"/>
    </location>
</feature>
<dbReference type="Proteomes" id="UP000275076">
    <property type="component" value="Unassembled WGS sequence"/>
</dbReference>
<sequence>MMNWFQGIRLTNIAIICFGAVIFAFGIIHFNLQNGLAHGGFTGLSLIIYYLLSIEPSVSNLLLNVPLFIIGYKLLGRRVFIYSLFGTIMVSVALHIFENYWHAEVLLQNDMILVSLFAGVFAGTGLGIIFRAGGTTGGSDIIARLAEKYLGMGIGTSMFLFDAFVITFSLVHLSLPQAMYTLVAVFVAARVIDFIIEGANAAKSAMIISNHTSSISDAIIKRMGRGSTVLTGKGSFTKDERNVLYCVVNRNQLIHLKTIISEVDPYAFVSVHDVKEVAGEGFTFDPEKHSPQE</sequence>
<dbReference type="InterPro" id="IPR051461">
    <property type="entry name" value="UPF0750_membrane"/>
</dbReference>
<dbReference type="RefSeq" id="WP_125557974.1">
    <property type="nucleotide sequence ID" value="NZ_RBVX01000021.1"/>
</dbReference>
<dbReference type="GO" id="GO:0005886">
    <property type="term" value="C:plasma membrane"/>
    <property type="evidence" value="ECO:0007669"/>
    <property type="project" value="UniProtKB-SubCell"/>
</dbReference>
<feature type="transmembrane region" description="Helical" evidence="6">
    <location>
        <begin position="79"/>
        <end position="97"/>
    </location>
</feature>
<comment type="caution">
    <text evidence="8">The sequence shown here is derived from an EMBL/GenBank/DDBJ whole genome shotgun (WGS) entry which is preliminary data.</text>
</comment>
<dbReference type="PANTHER" id="PTHR33545">
    <property type="entry name" value="UPF0750 MEMBRANE PROTEIN YITT-RELATED"/>
    <property type="match status" value="1"/>
</dbReference>
<dbReference type="Pfam" id="PF02588">
    <property type="entry name" value="YitT_membrane"/>
    <property type="match status" value="1"/>
</dbReference>
<evidence type="ECO:0000313" key="9">
    <source>
        <dbReference type="Proteomes" id="UP000275076"/>
    </source>
</evidence>
<comment type="subcellular location">
    <subcellularLocation>
        <location evidence="1">Cell membrane</location>
        <topology evidence="1">Multi-pass membrane protein</topology>
    </subcellularLocation>
</comment>
<evidence type="ECO:0000313" key="8">
    <source>
        <dbReference type="EMBL" id="RSL31730.1"/>
    </source>
</evidence>
<accession>A0A428N004</accession>
<dbReference type="EMBL" id="RBVX01000021">
    <property type="protein sequence ID" value="RSL31730.1"/>
    <property type="molecule type" value="Genomic_DNA"/>
</dbReference>
<evidence type="ECO:0000259" key="7">
    <source>
        <dbReference type="Pfam" id="PF10035"/>
    </source>
</evidence>
<keyword evidence="3 6" id="KW-0812">Transmembrane</keyword>
<proteinExistence type="predicted"/>
<evidence type="ECO:0000256" key="2">
    <source>
        <dbReference type="ARBA" id="ARBA00022475"/>
    </source>
</evidence>
<name>A0A428N004_9BACI</name>
<evidence type="ECO:0000256" key="4">
    <source>
        <dbReference type="ARBA" id="ARBA00022989"/>
    </source>
</evidence>
<dbReference type="InterPro" id="IPR019264">
    <property type="entry name" value="DUF2179"/>
</dbReference>
<dbReference type="CDD" id="cd16380">
    <property type="entry name" value="YitT_C"/>
    <property type="match status" value="1"/>
</dbReference>
<feature type="transmembrane region" description="Helical" evidence="6">
    <location>
        <begin position="12"/>
        <end position="32"/>
    </location>
</feature>
<dbReference type="AlphaFoldDB" id="A0A428N004"/>
<feature type="domain" description="DUF2179" evidence="7">
    <location>
        <begin position="225"/>
        <end position="279"/>
    </location>
</feature>
<dbReference type="InterPro" id="IPR003740">
    <property type="entry name" value="YitT"/>
</dbReference>
<evidence type="ECO:0000256" key="6">
    <source>
        <dbReference type="SAM" id="Phobius"/>
    </source>
</evidence>
<evidence type="ECO:0000256" key="1">
    <source>
        <dbReference type="ARBA" id="ARBA00004651"/>
    </source>
</evidence>
<dbReference type="Gene3D" id="3.30.70.120">
    <property type="match status" value="1"/>
</dbReference>
<reference evidence="8 9" key="1">
    <citation type="submission" date="2018-10" db="EMBL/GenBank/DDBJ databases">
        <title>Draft genome sequence of Bacillus salarius IM0101, isolated from a hypersaline soil in Inner Mongolia, China.</title>
        <authorList>
            <person name="Yamprayoonswat W."/>
            <person name="Boonvisut S."/>
            <person name="Jumpathong W."/>
            <person name="Sittihan S."/>
            <person name="Ruangsuj P."/>
            <person name="Wanthongcharoen S."/>
            <person name="Thongpramul N."/>
            <person name="Pimmason S."/>
            <person name="Yu B."/>
            <person name="Yasawong M."/>
        </authorList>
    </citation>
    <scope>NUCLEOTIDE SEQUENCE [LARGE SCALE GENOMIC DNA]</scope>
    <source>
        <strain evidence="8 9">IM0101</strain>
    </source>
</reference>
<feature type="transmembrane region" description="Helical" evidence="6">
    <location>
        <begin position="112"/>
        <end position="130"/>
    </location>
</feature>
<organism evidence="8 9">
    <name type="scientific">Salibacterium salarium</name>
    <dbReference type="NCBI Taxonomy" id="284579"/>
    <lineage>
        <taxon>Bacteria</taxon>
        <taxon>Bacillati</taxon>
        <taxon>Bacillota</taxon>
        <taxon>Bacilli</taxon>
        <taxon>Bacillales</taxon>
        <taxon>Bacillaceae</taxon>
    </lineage>
</organism>
<dbReference type="InterPro" id="IPR015867">
    <property type="entry name" value="N-reg_PII/ATP_PRibTrfase_C"/>
</dbReference>
<dbReference type="OrthoDB" id="265478at2"/>
<keyword evidence="4 6" id="KW-1133">Transmembrane helix</keyword>
<keyword evidence="9" id="KW-1185">Reference proteome</keyword>